<dbReference type="RefSeq" id="XP_013327412.1">
    <property type="nucleotide sequence ID" value="XM_013471958.1"/>
</dbReference>
<name>A0A0F4YRU0_RASE3</name>
<reference evidence="4 5" key="1">
    <citation type="submission" date="2015-04" db="EMBL/GenBank/DDBJ databases">
        <authorList>
            <person name="Heijne W.H."/>
            <person name="Fedorova N.D."/>
            <person name="Nierman W.C."/>
            <person name="Vollebregt A.W."/>
            <person name="Zhao Z."/>
            <person name="Wu L."/>
            <person name="Kumar M."/>
            <person name="Stam H."/>
            <person name="van den Berg M.A."/>
            <person name="Pel H.J."/>
        </authorList>
    </citation>
    <scope>NUCLEOTIDE SEQUENCE [LARGE SCALE GENOMIC DNA]</scope>
    <source>
        <strain evidence="4 5">CBS 393.64</strain>
    </source>
</reference>
<accession>A0A0F4YRU0</accession>
<dbReference type="GeneID" id="25317508"/>
<dbReference type="PANTHER" id="PTHR16861:SF10">
    <property type="entry name" value="MID2 DOMAIN-CONTAINING PROTEIN"/>
    <property type="match status" value="1"/>
</dbReference>
<organism evidence="4 5">
    <name type="scientific">Rasamsonia emersonii (strain ATCC 16479 / CBS 393.64 / IMI 116815)</name>
    <dbReference type="NCBI Taxonomy" id="1408163"/>
    <lineage>
        <taxon>Eukaryota</taxon>
        <taxon>Fungi</taxon>
        <taxon>Dikarya</taxon>
        <taxon>Ascomycota</taxon>
        <taxon>Pezizomycotina</taxon>
        <taxon>Eurotiomycetes</taxon>
        <taxon>Eurotiomycetidae</taxon>
        <taxon>Eurotiales</taxon>
        <taxon>Trichocomaceae</taxon>
        <taxon>Rasamsonia</taxon>
    </lineage>
</organism>
<dbReference type="STRING" id="1408163.A0A0F4YRU0"/>
<feature type="transmembrane region" description="Helical" evidence="2">
    <location>
        <begin position="290"/>
        <end position="309"/>
    </location>
</feature>
<comment type="caution">
    <text evidence="4">The sequence shown here is derived from an EMBL/GenBank/DDBJ whole genome shotgun (WGS) entry which is preliminary data.</text>
</comment>
<evidence type="ECO:0000256" key="1">
    <source>
        <dbReference type="SAM" id="MobiDB-lite"/>
    </source>
</evidence>
<evidence type="ECO:0000256" key="3">
    <source>
        <dbReference type="SAM" id="SignalP"/>
    </source>
</evidence>
<gene>
    <name evidence="4" type="ORF">T310_5163</name>
</gene>
<dbReference type="EMBL" id="LASV01000230">
    <property type="protein sequence ID" value="KKA20800.1"/>
    <property type="molecule type" value="Genomic_DNA"/>
</dbReference>
<sequence length="396" mass="41594">MRSFTVSPALSILALLAAQTQPVQSTPFPLEYDNILVDRACANPCGYYGQICCTSTQTCGTNSAGQAVCLEDGQSGESGSSGTWKYYTTTYTTAEQVTVTSVWSSYITPAPTSSASTCQVSLGESICGSSCCNAAEVCENGVCVAGSSSAAVIPSATPPLRPTSSGAATVTETSAPTTTMPFIAPVGTDGATVVAQASGHGLSGGAIAGIVIGTIAGVFLLLALCFCFCLRGALDGLLALIGLGPRRRRETTHVEERYSHHGSERPERRTWFGTRPSRPEGSEGGKSSGLGFWGTLALIAGAIALCLGLRRRESRDEKSTDYYTDTASYSYYSYGDSYYYTSATRALIDGHEGPEIRGERAPRGELDPVDDKNGCFSSSSLLYGTVIEHSLHKRLT</sequence>
<proteinExistence type="predicted"/>
<feature type="chain" id="PRO_5002482101" evidence="3">
    <location>
        <begin position="26"/>
        <end position="396"/>
    </location>
</feature>
<evidence type="ECO:0000313" key="5">
    <source>
        <dbReference type="Proteomes" id="UP000053958"/>
    </source>
</evidence>
<feature type="signal peptide" evidence="3">
    <location>
        <begin position="1"/>
        <end position="25"/>
    </location>
</feature>
<protein>
    <submittedName>
        <fullName evidence="4">Uncharacterized protein</fullName>
    </submittedName>
</protein>
<feature type="region of interest" description="Disordered" evidence="1">
    <location>
        <begin position="250"/>
        <end position="287"/>
    </location>
</feature>
<dbReference type="AlphaFoldDB" id="A0A0F4YRU0"/>
<evidence type="ECO:0000256" key="2">
    <source>
        <dbReference type="SAM" id="Phobius"/>
    </source>
</evidence>
<keyword evidence="5" id="KW-1185">Reference proteome</keyword>
<keyword evidence="3" id="KW-0732">Signal</keyword>
<feature type="compositionally biased region" description="Basic and acidic residues" evidence="1">
    <location>
        <begin position="251"/>
        <end position="270"/>
    </location>
</feature>
<dbReference type="PANTHER" id="PTHR16861">
    <property type="entry name" value="GLYCOPROTEIN 38"/>
    <property type="match status" value="1"/>
</dbReference>
<dbReference type="OrthoDB" id="5425848at2759"/>
<dbReference type="Proteomes" id="UP000053958">
    <property type="component" value="Unassembled WGS sequence"/>
</dbReference>
<keyword evidence="2" id="KW-0472">Membrane</keyword>
<keyword evidence="2" id="KW-0812">Transmembrane</keyword>
<evidence type="ECO:0000313" key="4">
    <source>
        <dbReference type="EMBL" id="KKA20800.1"/>
    </source>
</evidence>
<keyword evidence="2" id="KW-1133">Transmembrane helix</keyword>